<dbReference type="EMBL" id="CP046244">
    <property type="protein sequence ID" value="QGP92537.1"/>
    <property type="molecule type" value="Genomic_DNA"/>
</dbReference>
<evidence type="ECO:0000256" key="2">
    <source>
        <dbReference type="ARBA" id="ARBA00022448"/>
    </source>
</evidence>
<evidence type="ECO:0000313" key="11">
    <source>
        <dbReference type="Proteomes" id="UP000425916"/>
    </source>
</evidence>
<sequence length="504" mass="55698">MSGQYLLQMRSISKSFPGVQALNRVDFDLQKGEIHALVGENGAGKSTLIKILAGAYIPDEGKIEFKGQTVTIDSPVVAQNLGIAIVHQETNLFPSLSVAENIFAGRQPVKGHLTFIDKNAMWYETRKLLQLFNVRIHPETKIQELSVGQRQIVEIAKALSLKAEILILDEPTSALTQNEVNLLFNIIDELRNRGLGIIYISHRLEEIFKVSDRITVLRDGQKVGTIKTPSASPQQIINMMVGRQLNDFYGQRLNQPGEAILSVSNLSLPGKFYDISLSLRRGEILGFAGLIGSGRTDVALALFGYQPALSGELWLEGKKIWPRSPREAMRLGIAYVSEDRREKGLFTSMSLRDNISVTQLRRLSRWGLMDMQRENAAAIEMISRLRIRTPTIMQKVLNLSGGNQQKVALAKWLALNPKVLIVDEPTRGVDVGAKAEIYGILRSLAKQGVAVLMISSELPEILGLSDRILVMHEGRLAGEVLADKATEELIMTYAAGQGSVKIAN</sequence>
<organism evidence="10 11">
    <name type="scientific">Neomoorella glycerini</name>
    <dbReference type="NCBI Taxonomy" id="55779"/>
    <lineage>
        <taxon>Bacteria</taxon>
        <taxon>Bacillati</taxon>
        <taxon>Bacillota</taxon>
        <taxon>Clostridia</taxon>
        <taxon>Neomoorellales</taxon>
        <taxon>Neomoorellaceae</taxon>
        <taxon>Neomoorella</taxon>
    </lineage>
</organism>
<dbReference type="SUPFAM" id="SSF52540">
    <property type="entry name" value="P-loop containing nucleoside triphosphate hydrolases"/>
    <property type="match status" value="2"/>
</dbReference>
<feature type="domain" description="ABC transporter" evidence="9">
    <location>
        <begin position="243"/>
        <end position="498"/>
    </location>
</feature>
<evidence type="ECO:0000256" key="1">
    <source>
        <dbReference type="ARBA" id="ARBA00004202"/>
    </source>
</evidence>
<protein>
    <submittedName>
        <fullName evidence="10">Ribose import ATP-binding protein RbsA</fullName>
    </submittedName>
</protein>
<dbReference type="InterPro" id="IPR003593">
    <property type="entry name" value="AAA+_ATPase"/>
</dbReference>
<dbReference type="PROSITE" id="PS50893">
    <property type="entry name" value="ABC_TRANSPORTER_2"/>
    <property type="match status" value="2"/>
</dbReference>
<feature type="domain" description="ABC transporter" evidence="9">
    <location>
        <begin position="7"/>
        <end position="244"/>
    </location>
</feature>
<evidence type="ECO:0000256" key="6">
    <source>
        <dbReference type="ARBA" id="ARBA00022840"/>
    </source>
</evidence>
<accession>A0A6I5ZSK7</accession>
<dbReference type="Gene3D" id="3.40.50.300">
    <property type="entry name" value="P-loop containing nucleotide triphosphate hydrolases"/>
    <property type="match status" value="2"/>
</dbReference>
<dbReference type="FunFam" id="3.40.50.300:FF:000127">
    <property type="entry name" value="Ribose import ATP-binding protein RbsA"/>
    <property type="match status" value="1"/>
</dbReference>
<dbReference type="CDD" id="cd03215">
    <property type="entry name" value="ABC_Carb_Monos_II"/>
    <property type="match status" value="1"/>
</dbReference>
<keyword evidence="3" id="KW-1003">Cell membrane</keyword>
<keyword evidence="7" id="KW-1278">Translocase</keyword>
<keyword evidence="4" id="KW-0677">Repeat</keyword>
<dbReference type="Proteomes" id="UP000425916">
    <property type="component" value="Chromosome"/>
</dbReference>
<dbReference type="PROSITE" id="PS00211">
    <property type="entry name" value="ABC_TRANSPORTER_1"/>
    <property type="match status" value="1"/>
</dbReference>
<evidence type="ECO:0000259" key="9">
    <source>
        <dbReference type="PROSITE" id="PS50893"/>
    </source>
</evidence>
<keyword evidence="2" id="KW-0813">Transport</keyword>
<dbReference type="CDD" id="cd03216">
    <property type="entry name" value="ABC_Carb_Monos_I"/>
    <property type="match status" value="1"/>
</dbReference>
<reference evidence="10 11" key="1">
    <citation type="submission" date="2019-11" db="EMBL/GenBank/DDBJ databases">
        <title>Genome sequence of Moorella glycerini DSM11254.</title>
        <authorList>
            <person name="Poehlein A."/>
            <person name="Boeer T."/>
            <person name="Daniel R."/>
        </authorList>
    </citation>
    <scope>NUCLEOTIDE SEQUENCE [LARGE SCALE GENOMIC DNA]</scope>
    <source>
        <strain evidence="10 11">DSM 11254</strain>
    </source>
</reference>
<evidence type="ECO:0000313" key="10">
    <source>
        <dbReference type="EMBL" id="QGP92537.1"/>
    </source>
</evidence>
<name>A0A6I5ZSK7_9FIRM</name>
<keyword evidence="11" id="KW-1185">Reference proteome</keyword>
<dbReference type="GO" id="GO:0016887">
    <property type="term" value="F:ATP hydrolysis activity"/>
    <property type="evidence" value="ECO:0007669"/>
    <property type="project" value="InterPro"/>
</dbReference>
<dbReference type="InterPro" id="IPR027417">
    <property type="entry name" value="P-loop_NTPase"/>
</dbReference>
<dbReference type="PANTHER" id="PTHR43790:SF9">
    <property type="entry name" value="GALACTOFURANOSE TRANSPORTER ATP-BINDING PROTEIN YTFR"/>
    <property type="match status" value="1"/>
</dbReference>
<evidence type="ECO:0000256" key="7">
    <source>
        <dbReference type="ARBA" id="ARBA00022967"/>
    </source>
</evidence>
<dbReference type="InterPro" id="IPR050107">
    <property type="entry name" value="ABC_carbohydrate_import_ATPase"/>
</dbReference>
<comment type="subcellular location">
    <subcellularLocation>
        <location evidence="1">Cell membrane</location>
        <topology evidence="1">Peripheral membrane protein</topology>
    </subcellularLocation>
</comment>
<dbReference type="InterPro" id="IPR017871">
    <property type="entry name" value="ABC_transporter-like_CS"/>
</dbReference>
<dbReference type="GO" id="GO:0005524">
    <property type="term" value="F:ATP binding"/>
    <property type="evidence" value="ECO:0007669"/>
    <property type="project" value="UniProtKB-KW"/>
</dbReference>
<dbReference type="PANTHER" id="PTHR43790">
    <property type="entry name" value="CARBOHYDRATE TRANSPORT ATP-BINDING PROTEIN MG119-RELATED"/>
    <property type="match status" value="1"/>
</dbReference>
<keyword evidence="8" id="KW-0472">Membrane</keyword>
<dbReference type="Pfam" id="PF00005">
    <property type="entry name" value="ABC_tran"/>
    <property type="match status" value="2"/>
</dbReference>
<evidence type="ECO:0000256" key="4">
    <source>
        <dbReference type="ARBA" id="ARBA00022737"/>
    </source>
</evidence>
<dbReference type="AlphaFoldDB" id="A0A6I5ZSK7"/>
<keyword evidence="6 10" id="KW-0067">ATP-binding</keyword>
<evidence type="ECO:0000256" key="8">
    <source>
        <dbReference type="ARBA" id="ARBA00023136"/>
    </source>
</evidence>
<evidence type="ECO:0000256" key="3">
    <source>
        <dbReference type="ARBA" id="ARBA00022475"/>
    </source>
</evidence>
<keyword evidence="5" id="KW-0547">Nucleotide-binding</keyword>
<dbReference type="RefSeq" id="WP_211661849.1">
    <property type="nucleotide sequence ID" value="NZ_CP046244.1"/>
</dbReference>
<dbReference type="SMART" id="SM00382">
    <property type="entry name" value="AAA"/>
    <property type="match status" value="2"/>
</dbReference>
<dbReference type="GO" id="GO:0005886">
    <property type="term" value="C:plasma membrane"/>
    <property type="evidence" value="ECO:0007669"/>
    <property type="project" value="UniProtKB-SubCell"/>
</dbReference>
<dbReference type="InterPro" id="IPR003439">
    <property type="entry name" value="ABC_transporter-like_ATP-bd"/>
</dbReference>
<proteinExistence type="predicted"/>
<gene>
    <name evidence="10" type="primary">rbsA_4</name>
    <name evidence="10" type="ORF">MGLY_19190</name>
</gene>
<evidence type="ECO:0000256" key="5">
    <source>
        <dbReference type="ARBA" id="ARBA00022741"/>
    </source>
</evidence>